<keyword evidence="7" id="KW-1185">Reference proteome</keyword>
<gene>
    <name evidence="6" type="ORF">BO78DRAFT_322424</name>
</gene>
<dbReference type="PROSITE" id="PS50294">
    <property type="entry name" value="WD_REPEATS_REGION"/>
    <property type="match status" value="3"/>
</dbReference>
<dbReference type="VEuPathDB" id="FungiDB:BO78DRAFT_322424"/>
<evidence type="ECO:0000313" key="6">
    <source>
        <dbReference type="EMBL" id="PYI03550.1"/>
    </source>
</evidence>
<feature type="compositionally biased region" description="Polar residues" evidence="4">
    <location>
        <begin position="1"/>
        <end position="10"/>
    </location>
</feature>
<dbReference type="InterPro" id="IPR020472">
    <property type="entry name" value="WD40_PAC1"/>
</dbReference>
<accession>A0A319E271</accession>
<feature type="repeat" description="WD" evidence="3">
    <location>
        <begin position="1033"/>
        <end position="1074"/>
    </location>
</feature>
<dbReference type="InterPro" id="IPR001680">
    <property type="entry name" value="WD40_rpt"/>
</dbReference>
<sequence length="1483" mass="164922">MIPESSTDTLSDCPASAKEQARDGIESPSLWQGAFSRLPLEDQRVLMPDSTTHAIGQDPKVSSTMEDVLKGVINTVRAQHEIRSLKNDNCLQEGARKILNAALAAQGSISALVACDPTGHASSAWTVISLGLKITQNYRDRQNAWFQSSEFLSETLARFTLIEARYYKSGHAETKENMRDALLEIYVGILRYSVEVMKAHGSGTGKRIRDTITDMTNVPLDTLRSSVESKSHVLNEWIEIEKDLNYSDRSDTILAGIDEILAGLRDMQTDQYIKDLPTAANASFDSFSKEPEEGCLEGTRVDLLRTIENWVDDPHEKPLFWLSGLAGTGKSTISRTMAKLMDERGILGGSFFFKRGENDRASTAKLIPTLLSQLVRVLPQLKGILRDVAVHARAAITLQFDKLLSKPLSNCKTTSGQSLLLVVVIDALDECEDVKNIQVLLMLFSKLRDSGSSVELRFFLTSRPEVPIDLGFSDVADHHQRALLHEIDESVVKEDIATFFNHKLQNIRKNRKLKSDWPGLESTNTLIEMAVPLFIFAATICRVFEDFGLTPTKSLKGILEHRDEESKLAKVYVPVLSQVLSGENNKKDAEVVEEIREVIGAIVILEDTLAVVPLSKLIQQDEETVRTRVECLPSVLRVPADTNQPVRLFHKSFRDFLLDPETRDKNRFWVDETEMNEKLAFNCIQVMDREKDGLRKNLCGLKSYGVLREEIDDEVVQTHFPAELQYACRHWVRHLEQGKVALTSQSTVHQFLQRHFLHWVEAMSMLRYLPQVVGNINTLQSLLKDENETEITNFLYDAKRFVLENIQIAEQAPLQLYSSALVFAPHNSIVRNTFEKDRIGCISQLPTVDADWGTVLQTIEDPDGIAAVAMSPDDRLIATGSDRGGVKLWSRASGSLQLQQALQHSSDPQENSVYDVAISPNGQLLASYSNGTPKIWNLSTGLAILQGEFGQEGGSAYLKANVLAFSPDSKTLAFALENDIVQLWDVESRVLQRTFEGTSPIAFSPDNNYLVTISDEKNILLHNLTPRMARHTLTGHSDSVMSVSFSPDGRFLVSGSYDYTLRVWDVELGTAQQIFTGHSGAGPSVAYSRDGHRIASAGFDLTVRLWDVQSGALIRSLEGFDSPIRRLAFSSDSRLLVSSDYATIKIVDISSPLPQPECEFGKVFGRYVLISPNQNVVAALSNTHISFLDTATGKVRTVIADGGIGTRAGSITFSPNSKMLSLGCEDHSIRLWDVDSGDVLGSFRGHQEGIYCIAISPDSTLMASASFDRSVRLWDIKSGDCLRTIGNVHDDTPDSMALSHSNELLAVSYNRGVLRIWETTSGKLKTTIKNNRDGHNNHAICGVAFWHDDRFAVTKCVSHVILFWEVSSGALVHSIDDDDSWGPLVFSDNWVYLMTDYRAYHIDLDDQTGAISSTPVEGQIEFKNNWVRWGGRNILWLPTKYRPPYSSGIAVMNNFVAVGGPSGQVSMIRFNTPPDEDLHCSLD</sequence>
<dbReference type="InterPro" id="IPR056884">
    <property type="entry name" value="NPHP3-like_N"/>
</dbReference>
<evidence type="ECO:0000259" key="5">
    <source>
        <dbReference type="Pfam" id="PF24883"/>
    </source>
</evidence>
<dbReference type="SUPFAM" id="SSF50998">
    <property type="entry name" value="Quinoprotein alcohol dehydrogenase-like"/>
    <property type="match status" value="3"/>
</dbReference>
<dbReference type="SMART" id="SM00320">
    <property type="entry name" value="WD40"/>
    <property type="match status" value="11"/>
</dbReference>
<keyword evidence="1 3" id="KW-0853">WD repeat</keyword>
<dbReference type="OrthoDB" id="674604at2759"/>
<dbReference type="InterPro" id="IPR011047">
    <property type="entry name" value="Quinoprotein_ADH-like_sf"/>
</dbReference>
<dbReference type="InterPro" id="IPR015943">
    <property type="entry name" value="WD40/YVTN_repeat-like_dom_sf"/>
</dbReference>
<dbReference type="Pfam" id="PF00400">
    <property type="entry name" value="WD40"/>
    <property type="match status" value="7"/>
</dbReference>
<name>A0A319E271_ASPSB</name>
<dbReference type="PANTHER" id="PTHR19879">
    <property type="entry name" value="TRANSCRIPTION INITIATION FACTOR TFIID"/>
    <property type="match status" value="1"/>
</dbReference>
<protein>
    <submittedName>
        <fullName evidence="6">WD40 repeat-like protein</fullName>
    </submittedName>
</protein>
<feature type="repeat" description="WD" evidence="3">
    <location>
        <begin position="1210"/>
        <end position="1242"/>
    </location>
</feature>
<dbReference type="CDD" id="cd00200">
    <property type="entry name" value="WD40"/>
    <property type="match status" value="2"/>
</dbReference>
<dbReference type="InterPro" id="IPR027417">
    <property type="entry name" value="P-loop_NTPase"/>
</dbReference>
<dbReference type="PANTHER" id="PTHR19879:SF9">
    <property type="entry name" value="TRANSCRIPTION INITIATION FACTOR TFIID SUBUNIT 5"/>
    <property type="match status" value="1"/>
</dbReference>
<dbReference type="PROSITE" id="PS50082">
    <property type="entry name" value="WD_REPEATS_2"/>
    <property type="match status" value="5"/>
</dbReference>
<feature type="domain" description="Nephrocystin 3-like N-terminal" evidence="5">
    <location>
        <begin position="306"/>
        <end position="463"/>
    </location>
</feature>
<reference evidence="6 7" key="1">
    <citation type="submission" date="2018-02" db="EMBL/GenBank/DDBJ databases">
        <title>The genomes of Aspergillus section Nigri reveals drivers in fungal speciation.</title>
        <authorList>
            <consortium name="DOE Joint Genome Institute"/>
            <person name="Vesth T.C."/>
            <person name="Nybo J."/>
            <person name="Theobald S."/>
            <person name="Brandl J."/>
            <person name="Frisvad J.C."/>
            <person name="Nielsen K.F."/>
            <person name="Lyhne E.K."/>
            <person name="Kogle M.E."/>
            <person name="Kuo A."/>
            <person name="Riley R."/>
            <person name="Clum A."/>
            <person name="Nolan M."/>
            <person name="Lipzen A."/>
            <person name="Salamov A."/>
            <person name="Henrissat B."/>
            <person name="Wiebenga A."/>
            <person name="De vries R.P."/>
            <person name="Grigoriev I.V."/>
            <person name="Mortensen U.H."/>
            <person name="Andersen M.R."/>
            <person name="Baker S.E."/>
        </authorList>
    </citation>
    <scope>NUCLEOTIDE SEQUENCE [LARGE SCALE GENOMIC DNA]</scope>
    <source>
        <strain evidence="6 7">CBS 121057</strain>
    </source>
</reference>
<evidence type="ECO:0000313" key="7">
    <source>
        <dbReference type="Proteomes" id="UP000248423"/>
    </source>
</evidence>
<evidence type="ECO:0000256" key="4">
    <source>
        <dbReference type="SAM" id="MobiDB-lite"/>
    </source>
</evidence>
<keyword evidence="2" id="KW-0677">Repeat</keyword>
<evidence type="ECO:0000256" key="2">
    <source>
        <dbReference type="ARBA" id="ARBA00022737"/>
    </source>
</evidence>
<proteinExistence type="predicted"/>
<evidence type="ECO:0000256" key="3">
    <source>
        <dbReference type="PROSITE-ProRule" id="PRU00221"/>
    </source>
</evidence>
<dbReference type="Pfam" id="PF24883">
    <property type="entry name" value="NPHP3_N"/>
    <property type="match status" value="1"/>
</dbReference>
<feature type="region of interest" description="Disordered" evidence="4">
    <location>
        <begin position="1"/>
        <end position="28"/>
    </location>
</feature>
<dbReference type="Proteomes" id="UP000248423">
    <property type="component" value="Unassembled WGS sequence"/>
</dbReference>
<dbReference type="Gene3D" id="3.40.50.300">
    <property type="entry name" value="P-loop containing nucleotide triphosphate hydrolases"/>
    <property type="match status" value="1"/>
</dbReference>
<dbReference type="Gene3D" id="2.130.10.10">
    <property type="entry name" value="YVTN repeat-like/Quinoprotein amine dehydrogenase"/>
    <property type="match status" value="4"/>
</dbReference>
<dbReference type="PROSITE" id="PS00678">
    <property type="entry name" value="WD_REPEATS_1"/>
    <property type="match status" value="4"/>
</dbReference>
<dbReference type="EMBL" id="KZ826379">
    <property type="protein sequence ID" value="PYI03550.1"/>
    <property type="molecule type" value="Genomic_DNA"/>
</dbReference>
<dbReference type="STRING" id="1448318.A0A319E271"/>
<dbReference type="SUPFAM" id="SSF52540">
    <property type="entry name" value="P-loop containing nucleoside triphosphate hydrolases"/>
    <property type="match status" value="1"/>
</dbReference>
<feature type="repeat" description="WD" evidence="3">
    <location>
        <begin position="1075"/>
        <end position="1116"/>
    </location>
</feature>
<evidence type="ECO:0000256" key="1">
    <source>
        <dbReference type="ARBA" id="ARBA00022574"/>
    </source>
</evidence>
<dbReference type="PRINTS" id="PR00320">
    <property type="entry name" value="GPROTEINBRPT"/>
</dbReference>
<organism evidence="6 7">
    <name type="scientific">Aspergillus sclerotiicarbonarius (strain CBS 121057 / IBT 28362)</name>
    <dbReference type="NCBI Taxonomy" id="1448318"/>
    <lineage>
        <taxon>Eukaryota</taxon>
        <taxon>Fungi</taxon>
        <taxon>Dikarya</taxon>
        <taxon>Ascomycota</taxon>
        <taxon>Pezizomycotina</taxon>
        <taxon>Eurotiomycetes</taxon>
        <taxon>Eurotiomycetidae</taxon>
        <taxon>Eurotiales</taxon>
        <taxon>Aspergillaceae</taxon>
        <taxon>Aspergillus</taxon>
        <taxon>Aspergillus subgen. Circumdati</taxon>
    </lineage>
</organism>
<feature type="repeat" description="WD" evidence="3">
    <location>
        <begin position="858"/>
        <end position="899"/>
    </location>
</feature>
<feature type="repeat" description="WD" evidence="3">
    <location>
        <begin position="1243"/>
        <end position="1284"/>
    </location>
</feature>
<dbReference type="InterPro" id="IPR019775">
    <property type="entry name" value="WD40_repeat_CS"/>
</dbReference>